<dbReference type="EMBL" id="JAIQCV010000004">
    <property type="protein sequence ID" value="KAH1106857.1"/>
    <property type="molecule type" value="Genomic_DNA"/>
</dbReference>
<name>A0A9D4AAQ5_9ROSI</name>
<sequence>MFANDCILFGEVSDRGIRVMKDILEEYESCSGQCVNFEKSTMFFSSNMVDQDKDMVFHVLNVQCLTNPEKYLRLPNIVGRNKKMAFQNLKDRLKQRINSWSLRHISQGGREVFIKAVLQSIPTYTMACFLFPKSLCLDLENIMGAFWWRKKQGKWRMHWYDWKSLCAFKEDGGMGFRNLTHFNIALLAKQGWRLLRNPNSLLARTFKAKYYNESDFLNSSLGNVPSFTWRSIWTSKGLLLKGLGWRIGNGRKVSIWEDSWIPEQDAKSILCIPLSRHEQDDFVIWREEPTVFVENFIKELDGLQKNVPVERLCVDRWVAPVGMRLKINFDAAFNNYRKESCSGKANMVAHVITSEGIVRREETYLENLVVSGTAGLMDEDRRSIESMRELRGQRIGEEENTF</sequence>
<organism evidence="1 2">
    <name type="scientific">Gossypium stocksii</name>
    <dbReference type="NCBI Taxonomy" id="47602"/>
    <lineage>
        <taxon>Eukaryota</taxon>
        <taxon>Viridiplantae</taxon>
        <taxon>Streptophyta</taxon>
        <taxon>Embryophyta</taxon>
        <taxon>Tracheophyta</taxon>
        <taxon>Spermatophyta</taxon>
        <taxon>Magnoliopsida</taxon>
        <taxon>eudicotyledons</taxon>
        <taxon>Gunneridae</taxon>
        <taxon>Pentapetalae</taxon>
        <taxon>rosids</taxon>
        <taxon>malvids</taxon>
        <taxon>Malvales</taxon>
        <taxon>Malvaceae</taxon>
        <taxon>Malvoideae</taxon>
        <taxon>Gossypium</taxon>
    </lineage>
</organism>
<reference evidence="1 2" key="1">
    <citation type="journal article" date="2021" name="Plant Biotechnol. J.">
        <title>Multi-omics assisted identification of the key and species-specific regulatory components of drought-tolerant mechanisms in Gossypium stocksii.</title>
        <authorList>
            <person name="Yu D."/>
            <person name="Ke L."/>
            <person name="Zhang D."/>
            <person name="Wu Y."/>
            <person name="Sun Y."/>
            <person name="Mei J."/>
            <person name="Sun J."/>
            <person name="Sun Y."/>
        </authorList>
    </citation>
    <scope>NUCLEOTIDE SEQUENCE [LARGE SCALE GENOMIC DNA]</scope>
    <source>
        <strain evidence="2">cv. E1</strain>
        <tissue evidence="1">Leaf</tissue>
    </source>
</reference>
<protein>
    <recommendedName>
        <fullName evidence="3">Reverse transcriptase</fullName>
    </recommendedName>
</protein>
<dbReference type="PANTHER" id="PTHR33116:SF86">
    <property type="entry name" value="REVERSE TRANSCRIPTASE DOMAIN-CONTAINING PROTEIN"/>
    <property type="match status" value="1"/>
</dbReference>
<evidence type="ECO:0000313" key="2">
    <source>
        <dbReference type="Proteomes" id="UP000828251"/>
    </source>
</evidence>
<dbReference type="AlphaFoldDB" id="A0A9D4AAQ5"/>
<evidence type="ECO:0000313" key="1">
    <source>
        <dbReference type="EMBL" id="KAH1106857.1"/>
    </source>
</evidence>
<comment type="caution">
    <text evidence="1">The sequence shown here is derived from an EMBL/GenBank/DDBJ whole genome shotgun (WGS) entry which is preliminary data.</text>
</comment>
<dbReference type="Proteomes" id="UP000828251">
    <property type="component" value="Unassembled WGS sequence"/>
</dbReference>
<accession>A0A9D4AAQ5</accession>
<keyword evidence="2" id="KW-1185">Reference proteome</keyword>
<dbReference type="PANTHER" id="PTHR33116">
    <property type="entry name" value="REVERSE TRANSCRIPTASE ZINC-BINDING DOMAIN-CONTAINING PROTEIN-RELATED-RELATED"/>
    <property type="match status" value="1"/>
</dbReference>
<evidence type="ECO:0008006" key="3">
    <source>
        <dbReference type="Google" id="ProtNLM"/>
    </source>
</evidence>
<proteinExistence type="predicted"/>
<dbReference type="OrthoDB" id="1732437at2759"/>
<gene>
    <name evidence="1" type="ORF">J1N35_010625</name>
</gene>